<feature type="chain" id="PRO_5033031704" evidence="1">
    <location>
        <begin position="31"/>
        <end position="84"/>
    </location>
</feature>
<reference evidence="2" key="1">
    <citation type="submission" date="2020-10" db="EMBL/GenBank/DDBJ databases">
        <authorList>
            <person name="Han B."/>
            <person name="Lu T."/>
            <person name="Zhao Q."/>
            <person name="Huang X."/>
            <person name="Zhao Y."/>
        </authorList>
    </citation>
    <scope>NUCLEOTIDE SEQUENCE</scope>
</reference>
<dbReference type="AlphaFoldDB" id="A0A811MTN0"/>
<evidence type="ECO:0000256" key="1">
    <source>
        <dbReference type="SAM" id="SignalP"/>
    </source>
</evidence>
<dbReference type="Proteomes" id="UP000604825">
    <property type="component" value="Unassembled WGS sequence"/>
</dbReference>
<keyword evidence="1" id="KW-0732">Signal</keyword>
<dbReference type="OrthoDB" id="664245at2759"/>
<protein>
    <submittedName>
        <fullName evidence="2">Uncharacterized protein</fullName>
    </submittedName>
</protein>
<feature type="signal peptide" evidence="1">
    <location>
        <begin position="1"/>
        <end position="30"/>
    </location>
</feature>
<keyword evidence="3" id="KW-1185">Reference proteome</keyword>
<sequence length="84" mass="9316">MAKKQQRQVVCMVFLLVAFLVISAMHAVPAEPGRTLAESSVGYEPLKPGVLDPDRPGVLDPDRPYTRRCREIYECPHTHGTATP</sequence>
<proteinExistence type="predicted"/>
<evidence type="ECO:0000313" key="2">
    <source>
        <dbReference type="EMBL" id="CAD6212111.1"/>
    </source>
</evidence>
<evidence type="ECO:0000313" key="3">
    <source>
        <dbReference type="Proteomes" id="UP000604825"/>
    </source>
</evidence>
<name>A0A811MTN0_9POAL</name>
<accession>A0A811MTN0</accession>
<gene>
    <name evidence="2" type="ORF">NCGR_LOCUS7919</name>
</gene>
<comment type="caution">
    <text evidence="2">The sequence shown here is derived from an EMBL/GenBank/DDBJ whole genome shotgun (WGS) entry which is preliminary data.</text>
</comment>
<dbReference type="EMBL" id="CAJGYO010000002">
    <property type="protein sequence ID" value="CAD6212111.1"/>
    <property type="molecule type" value="Genomic_DNA"/>
</dbReference>
<organism evidence="2 3">
    <name type="scientific">Miscanthus lutarioriparius</name>
    <dbReference type="NCBI Taxonomy" id="422564"/>
    <lineage>
        <taxon>Eukaryota</taxon>
        <taxon>Viridiplantae</taxon>
        <taxon>Streptophyta</taxon>
        <taxon>Embryophyta</taxon>
        <taxon>Tracheophyta</taxon>
        <taxon>Spermatophyta</taxon>
        <taxon>Magnoliopsida</taxon>
        <taxon>Liliopsida</taxon>
        <taxon>Poales</taxon>
        <taxon>Poaceae</taxon>
        <taxon>PACMAD clade</taxon>
        <taxon>Panicoideae</taxon>
        <taxon>Andropogonodae</taxon>
        <taxon>Andropogoneae</taxon>
        <taxon>Saccharinae</taxon>
        <taxon>Miscanthus</taxon>
    </lineage>
</organism>